<dbReference type="PANTHER" id="PTHR21197:SF0">
    <property type="entry name" value="UDP-GALACTOPYRANOSE MUTASE"/>
    <property type="match status" value="1"/>
</dbReference>
<dbReference type="PRINTS" id="PR00419">
    <property type="entry name" value="ADXRDTASE"/>
</dbReference>
<gene>
    <name evidence="2" type="ORF">UV20_C0001G0032</name>
</gene>
<sequence>MSFNSVDNDKGSIVILGAGPAGLAAALELDKADRKFVIIEKNEVVGGLSRTLQYGEFKTDIGPHRFFSQNSYLYNLIESLLGEKWVKVNRLTRFYIKGKFFLYPIELKDALKQVGFFQSVKIIYDFIIEKIKKIINKKEPLSFEEKVISDFGRTLAEMNMLNYTEKIWGLPCSQISVDWSKQRIKGLSLFEVLKKIFIGNKKEGPKSLVEQFYYPDSGNSLIYESIGQKIVISGKNVLNFNSYPLKILNDGKNITEVLLRKEGEGEQFYKVESIISTMPIVDFVKLLEPRAPDNILAAAENLKFRSHISLFIILNKPSAFPDQWLYFPDKEVPFGRIMEPKNFSKKMSPLNKTSLLIEFFCWENDKIWNADKTELFSLSLPVLEKLGFCKKSEVIDYYIHKEKYAYPVYDLAYKVNLQKIKDYLNQFKNLQCIGRAGSFRYNNQDHALEMGILAARSIMENKRYNIEEVGAEQAYFERGNLKDNKFKS</sequence>
<dbReference type="InterPro" id="IPR002937">
    <property type="entry name" value="Amino_oxidase"/>
</dbReference>
<dbReference type="SUPFAM" id="SSF51971">
    <property type="entry name" value="Nucleotide-binding domain"/>
    <property type="match status" value="1"/>
</dbReference>
<feature type="domain" description="Amine oxidase" evidence="1">
    <location>
        <begin position="21"/>
        <end position="389"/>
    </location>
</feature>
<reference evidence="2 3" key="1">
    <citation type="journal article" date="2015" name="Nature">
        <title>rRNA introns, odd ribosomes, and small enigmatic genomes across a large radiation of phyla.</title>
        <authorList>
            <person name="Brown C.T."/>
            <person name="Hug L.A."/>
            <person name="Thomas B.C."/>
            <person name="Sharon I."/>
            <person name="Castelle C.J."/>
            <person name="Singh A."/>
            <person name="Wilkins M.J."/>
            <person name="Williams K.H."/>
            <person name="Banfield J.F."/>
        </authorList>
    </citation>
    <scope>NUCLEOTIDE SEQUENCE [LARGE SCALE GENOMIC DNA]</scope>
</reference>
<evidence type="ECO:0000313" key="3">
    <source>
        <dbReference type="Proteomes" id="UP000034837"/>
    </source>
</evidence>
<evidence type="ECO:0000259" key="1">
    <source>
        <dbReference type="Pfam" id="PF01593"/>
    </source>
</evidence>
<proteinExistence type="predicted"/>
<dbReference type="GO" id="GO:0005829">
    <property type="term" value="C:cytosol"/>
    <property type="evidence" value="ECO:0007669"/>
    <property type="project" value="TreeGrafter"/>
</dbReference>
<dbReference type="Proteomes" id="UP000034837">
    <property type="component" value="Unassembled WGS sequence"/>
</dbReference>
<accession>A0A0G1A8L9</accession>
<organism evidence="2 3">
    <name type="scientific">Candidatus Magasanikbacteria bacterium GW2011_GWA2_42_32</name>
    <dbReference type="NCBI Taxonomy" id="1619039"/>
    <lineage>
        <taxon>Bacteria</taxon>
        <taxon>Candidatus Magasanikiibacteriota</taxon>
    </lineage>
</organism>
<name>A0A0G1A8L9_9BACT</name>
<dbReference type="NCBIfam" id="NF005548">
    <property type="entry name" value="PRK07208.1-4"/>
    <property type="match status" value="1"/>
</dbReference>
<dbReference type="Gene3D" id="3.50.50.60">
    <property type="entry name" value="FAD/NAD(P)-binding domain"/>
    <property type="match status" value="1"/>
</dbReference>
<protein>
    <recommendedName>
        <fullName evidence="1">Amine oxidase domain-containing protein</fullName>
    </recommendedName>
</protein>
<comment type="caution">
    <text evidence="2">The sequence shown here is derived from an EMBL/GenBank/DDBJ whole genome shotgun (WGS) entry which is preliminary data.</text>
</comment>
<dbReference type="GO" id="GO:0050660">
    <property type="term" value="F:flavin adenine dinucleotide binding"/>
    <property type="evidence" value="ECO:0007669"/>
    <property type="project" value="TreeGrafter"/>
</dbReference>
<dbReference type="AlphaFoldDB" id="A0A0G1A8L9"/>
<dbReference type="InterPro" id="IPR036188">
    <property type="entry name" value="FAD/NAD-bd_sf"/>
</dbReference>
<dbReference type="GO" id="GO:0016491">
    <property type="term" value="F:oxidoreductase activity"/>
    <property type="evidence" value="ECO:0007669"/>
    <property type="project" value="InterPro"/>
</dbReference>
<dbReference type="Pfam" id="PF01593">
    <property type="entry name" value="Amino_oxidase"/>
    <property type="match status" value="1"/>
</dbReference>
<dbReference type="PANTHER" id="PTHR21197">
    <property type="entry name" value="UDP-GALACTOPYRANOSE MUTASE"/>
    <property type="match status" value="1"/>
</dbReference>
<dbReference type="EMBL" id="LCDO01000001">
    <property type="protein sequence ID" value="KKS57392.1"/>
    <property type="molecule type" value="Genomic_DNA"/>
</dbReference>
<evidence type="ECO:0000313" key="2">
    <source>
        <dbReference type="EMBL" id="KKS57392.1"/>
    </source>
</evidence>
<dbReference type="GO" id="GO:0008767">
    <property type="term" value="F:UDP-galactopyranose mutase activity"/>
    <property type="evidence" value="ECO:0007669"/>
    <property type="project" value="TreeGrafter"/>
</dbReference>